<proteinExistence type="predicted"/>
<organism evidence="2 3">
    <name type="scientific">Nyssa sinensis</name>
    <dbReference type="NCBI Taxonomy" id="561372"/>
    <lineage>
        <taxon>Eukaryota</taxon>
        <taxon>Viridiplantae</taxon>
        <taxon>Streptophyta</taxon>
        <taxon>Embryophyta</taxon>
        <taxon>Tracheophyta</taxon>
        <taxon>Spermatophyta</taxon>
        <taxon>Magnoliopsida</taxon>
        <taxon>eudicotyledons</taxon>
        <taxon>Gunneridae</taxon>
        <taxon>Pentapetalae</taxon>
        <taxon>asterids</taxon>
        <taxon>Cornales</taxon>
        <taxon>Nyssaceae</taxon>
        <taxon>Nyssa</taxon>
    </lineage>
</organism>
<accession>A0A5J5AEY8</accession>
<reference evidence="2 3" key="1">
    <citation type="submission" date="2019-09" db="EMBL/GenBank/DDBJ databases">
        <title>A chromosome-level genome assembly of the Chinese tupelo Nyssa sinensis.</title>
        <authorList>
            <person name="Yang X."/>
            <person name="Kang M."/>
            <person name="Yang Y."/>
            <person name="Xiong H."/>
            <person name="Wang M."/>
            <person name="Zhang Z."/>
            <person name="Wang Z."/>
            <person name="Wu H."/>
            <person name="Ma T."/>
            <person name="Liu J."/>
            <person name="Xi Z."/>
        </authorList>
    </citation>
    <scope>NUCLEOTIDE SEQUENCE [LARGE SCALE GENOMIC DNA]</scope>
    <source>
        <strain evidence="2">J267</strain>
        <tissue evidence="2">Leaf</tissue>
    </source>
</reference>
<gene>
    <name evidence="2" type="ORF">F0562_036094</name>
</gene>
<keyword evidence="3" id="KW-1185">Reference proteome</keyword>
<feature type="region of interest" description="Disordered" evidence="1">
    <location>
        <begin position="136"/>
        <end position="163"/>
    </location>
</feature>
<dbReference type="PANTHER" id="PTHR35111">
    <property type="entry name" value="F10A5.9-RELATED"/>
    <property type="match status" value="1"/>
</dbReference>
<dbReference type="OrthoDB" id="1840016at2759"/>
<evidence type="ECO:0000256" key="1">
    <source>
        <dbReference type="SAM" id="MobiDB-lite"/>
    </source>
</evidence>
<sequence length="198" mass="22426">MYTDSFVIQVRGGAEEELQVPQTSRAFPKFNLSAMKLFDRFRKLLMRFIFSLPSGRSQATPGTFPRRRSCDKPDPPKTSCSSYYSSNSHYNEAIADCIEFFNKSSQDGVFNGRKSDVMIFNRFRKLVKRFIRGSAGARPGSVHRRRSCDKAAEPPKTSCSSYHSSNSHYNEAIADCIEFFNKSSQEGIVNGRKSNVMV</sequence>
<evidence type="ECO:0000313" key="3">
    <source>
        <dbReference type="Proteomes" id="UP000325577"/>
    </source>
</evidence>
<protein>
    <submittedName>
        <fullName evidence="2">Uncharacterized protein</fullName>
    </submittedName>
</protein>
<dbReference type="PANTHER" id="PTHR35111:SF5">
    <property type="entry name" value="F10A5.9"/>
    <property type="match status" value="1"/>
</dbReference>
<name>A0A5J5AEY8_9ASTE</name>
<dbReference type="AlphaFoldDB" id="A0A5J5AEY8"/>
<evidence type="ECO:0000313" key="2">
    <source>
        <dbReference type="EMBL" id="KAA8528739.1"/>
    </source>
</evidence>
<dbReference type="Proteomes" id="UP000325577">
    <property type="component" value="Linkage Group LG21"/>
</dbReference>
<dbReference type="EMBL" id="CM018045">
    <property type="protein sequence ID" value="KAA8528739.1"/>
    <property type="molecule type" value="Genomic_DNA"/>
</dbReference>
<feature type="region of interest" description="Disordered" evidence="1">
    <location>
        <begin position="56"/>
        <end position="77"/>
    </location>
</feature>